<dbReference type="OrthoDB" id="8193833at2759"/>
<dbReference type="EMBL" id="QKKF02017517">
    <property type="protein sequence ID" value="RZF40928.1"/>
    <property type="molecule type" value="Genomic_DNA"/>
</dbReference>
<gene>
    <name evidence="1" type="ORF">LSTR_LSTR015484</name>
</gene>
<evidence type="ECO:0000313" key="2">
    <source>
        <dbReference type="Proteomes" id="UP000291343"/>
    </source>
</evidence>
<protein>
    <recommendedName>
        <fullName evidence="3">DUF4371 domain-containing protein</fullName>
    </recommendedName>
</protein>
<name>A0A482X5Z9_LAOST</name>
<sequence length="174" mass="19997">MMHKTYDGASVMAGVSNGVQAKVRALFPEAQYIHCYAHQLNLVMARAASINRNVRIFFANLQDSAHFSQQALSELQYWIRLCNQGYRDLHQPDGIFNLEVLETVYAHRKDLIECMETILNSDEIKNDSTISQASGHLNILKSASFIFWLSFFNEIFPYVDILFGQFQKFLLIPL</sequence>
<dbReference type="PANTHER" id="PTHR45749:SF21">
    <property type="entry name" value="DUF4371 DOMAIN-CONTAINING PROTEIN"/>
    <property type="match status" value="1"/>
</dbReference>
<evidence type="ECO:0000313" key="1">
    <source>
        <dbReference type="EMBL" id="RZF40928.1"/>
    </source>
</evidence>
<proteinExistence type="predicted"/>
<dbReference type="PANTHER" id="PTHR45749">
    <property type="match status" value="1"/>
</dbReference>
<dbReference type="AlphaFoldDB" id="A0A482X5Z9"/>
<evidence type="ECO:0008006" key="3">
    <source>
        <dbReference type="Google" id="ProtNLM"/>
    </source>
</evidence>
<dbReference type="Proteomes" id="UP000291343">
    <property type="component" value="Unassembled WGS sequence"/>
</dbReference>
<reference evidence="1 2" key="1">
    <citation type="journal article" date="2017" name="Gigascience">
        <title>Genome sequence of the small brown planthopper, Laodelphax striatellus.</title>
        <authorList>
            <person name="Zhu J."/>
            <person name="Jiang F."/>
            <person name="Wang X."/>
            <person name="Yang P."/>
            <person name="Bao Y."/>
            <person name="Zhao W."/>
            <person name="Wang W."/>
            <person name="Lu H."/>
            <person name="Wang Q."/>
            <person name="Cui N."/>
            <person name="Li J."/>
            <person name="Chen X."/>
            <person name="Luo L."/>
            <person name="Yu J."/>
            <person name="Kang L."/>
            <person name="Cui F."/>
        </authorList>
    </citation>
    <scope>NUCLEOTIDE SEQUENCE [LARGE SCALE GENOMIC DNA]</scope>
    <source>
        <strain evidence="1">Lst14</strain>
    </source>
</reference>
<accession>A0A482X5Z9</accession>
<dbReference type="InParanoid" id="A0A482X5Z9"/>
<comment type="caution">
    <text evidence="1">The sequence shown here is derived from an EMBL/GenBank/DDBJ whole genome shotgun (WGS) entry which is preliminary data.</text>
</comment>
<organism evidence="1 2">
    <name type="scientific">Laodelphax striatellus</name>
    <name type="common">Small brown planthopper</name>
    <name type="synonym">Delphax striatella</name>
    <dbReference type="NCBI Taxonomy" id="195883"/>
    <lineage>
        <taxon>Eukaryota</taxon>
        <taxon>Metazoa</taxon>
        <taxon>Ecdysozoa</taxon>
        <taxon>Arthropoda</taxon>
        <taxon>Hexapoda</taxon>
        <taxon>Insecta</taxon>
        <taxon>Pterygota</taxon>
        <taxon>Neoptera</taxon>
        <taxon>Paraneoptera</taxon>
        <taxon>Hemiptera</taxon>
        <taxon>Auchenorrhyncha</taxon>
        <taxon>Fulgoroidea</taxon>
        <taxon>Delphacidae</taxon>
        <taxon>Criomorphinae</taxon>
        <taxon>Laodelphax</taxon>
    </lineage>
</organism>
<keyword evidence="2" id="KW-1185">Reference proteome</keyword>